<sequence>MSFIAEYQSVVLVFGLTGALIFLQLLVADIIGIVKKHKPGHAITSDHDNLLFRVNRAFLNSNESVAIFILVTIFAVLSSATPYWVNLFAWVYFASRVAHMICYYINWKVARSVVFAGTAVSLIALFVLGVMAY</sequence>
<keyword evidence="3 5" id="KW-1133">Transmembrane helix</keyword>
<dbReference type="Gene3D" id="1.20.120.550">
    <property type="entry name" value="Membrane associated eicosanoid/glutathione metabolism-like domain"/>
    <property type="match status" value="1"/>
</dbReference>
<dbReference type="RefSeq" id="WP_126608426.1">
    <property type="nucleotide sequence ID" value="NZ_AP025144.1"/>
</dbReference>
<proteinExistence type="predicted"/>
<dbReference type="PANTHER" id="PTHR35371">
    <property type="entry name" value="INNER MEMBRANE PROTEIN"/>
    <property type="match status" value="1"/>
</dbReference>
<dbReference type="EMBL" id="BSNX01000037">
    <property type="protein sequence ID" value="GLQ73658.1"/>
    <property type="molecule type" value="Genomic_DNA"/>
</dbReference>
<protein>
    <recommendedName>
        <fullName evidence="8">MAPEG family protein</fullName>
    </recommendedName>
</protein>
<dbReference type="SUPFAM" id="SSF161084">
    <property type="entry name" value="MAPEG domain-like"/>
    <property type="match status" value="1"/>
</dbReference>
<evidence type="ECO:0000256" key="4">
    <source>
        <dbReference type="ARBA" id="ARBA00023136"/>
    </source>
</evidence>
<dbReference type="PANTHER" id="PTHR35371:SF1">
    <property type="entry name" value="BLR7753 PROTEIN"/>
    <property type="match status" value="1"/>
</dbReference>
<comment type="caution">
    <text evidence="6">The sequence shown here is derived from an EMBL/GenBank/DDBJ whole genome shotgun (WGS) entry which is preliminary data.</text>
</comment>
<evidence type="ECO:0000313" key="7">
    <source>
        <dbReference type="Proteomes" id="UP001156690"/>
    </source>
</evidence>
<gene>
    <name evidence="6" type="ORF">GCM10007932_30180</name>
</gene>
<evidence type="ECO:0000256" key="2">
    <source>
        <dbReference type="ARBA" id="ARBA00022692"/>
    </source>
</evidence>
<reference evidence="7" key="1">
    <citation type="journal article" date="2019" name="Int. J. Syst. Evol. Microbiol.">
        <title>The Global Catalogue of Microorganisms (GCM) 10K type strain sequencing project: providing services to taxonomists for standard genome sequencing and annotation.</title>
        <authorList>
            <consortium name="The Broad Institute Genomics Platform"/>
            <consortium name="The Broad Institute Genome Sequencing Center for Infectious Disease"/>
            <person name="Wu L."/>
            <person name="Ma J."/>
        </authorList>
    </citation>
    <scope>NUCLEOTIDE SEQUENCE [LARGE SCALE GENOMIC DNA]</scope>
    <source>
        <strain evidence="7">NBRC 15640</strain>
    </source>
</reference>
<accession>A0AAV5NTX2</accession>
<evidence type="ECO:0008006" key="8">
    <source>
        <dbReference type="Google" id="ProtNLM"/>
    </source>
</evidence>
<comment type="subcellular location">
    <subcellularLocation>
        <location evidence="1">Membrane</location>
    </subcellularLocation>
</comment>
<organism evidence="6 7">
    <name type="scientific">Vibrio penaeicida</name>
    <dbReference type="NCBI Taxonomy" id="104609"/>
    <lineage>
        <taxon>Bacteria</taxon>
        <taxon>Pseudomonadati</taxon>
        <taxon>Pseudomonadota</taxon>
        <taxon>Gammaproteobacteria</taxon>
        <taxon>Vibrionales</taxon>
        <taxon>Vibrionaceae</taxon>
        <taxon>Vibrio</taxon>
    </lineage>
</organism>
<evidence type="ECO:0000256" key="3">
    <source>
        <dbReference type="ARBA" id="ARBA00022989"/>
    </source>
</evidence>
<feature type="transmembrane region" description="Helical" evidence="5">
    <location>
        <begin position="57"/>
        <end position="77"/>
    </location>
</feature>
<name>A0AAV5NTX2_9VIBR</name>
<evidence type="ECO:0000313" key="6">
    <source>
        <dbReference type="EMBL" id="GLQ73658.1"/>
    </source>
</evidence>
<dbReference type="AlphaFoldDB" id="A0AAV5NTX2"/>
<dbReference type="GO" id="GO:0016020">
    <property type="term" value="C:membrane"/>
    <property type="evidence" value="ECO:0007669"/>
    <property type="project" value="UniProtKB-SubCell"/>
</dbReference>
<dbReference type="InterPro" id="IPR023352">
    <property type="entry name" value="MAPEG-like_dom_sf"/>
</dbReference>
<feature type="transmembrane region" description="Helical" evidence="5">
    <location>
        <begin position="12"/>
        <end position="34"/>
    </location>
</feature>
<dbReference type="Proteomes" id="UP001156690">
    <property type="component" value="Unassembled WGS sequence"/>
</dbReference>
<dbReference type="InterPro" id="IPR001129">
    <property type="entry name" value="Membr-assoc_MAPEG"/>
</dbReference>
<feature type="transmembrane region" description="Helical" evidence="5">
    <location>
        <begin position="112"/>
        <end position="132"/>
    </location>
</feature>
<evidence type="ECO:0000256" key="5">
    <source>
        <dbReference type="SAM" id="Phobius"/>
    </source>
</evidence>
<evidence type="ECO:0000256" key="1">
    <source>
        <dbReference type="ARBA" id="ARBA00004370"/>
    </source>
</evidence>
<dbReference type="Pfam" id="PF01124">
    <property type="entry name" value="MAPEG"/>
    <property type="match status" value="1"/>
</dbReference>
<keyword evidence="4 5" id="KW-0472">Membrane</keyword>
<keyword evidence="7" id="KW-1185">Reference proteome</keyword>
<keyword evidence="2 5" id="KW-0812">Transmembrane</keyword>